<evidence type="ECO:0000256" key="1">
    <source>
        <dbReference type="SAM" id="Phobius"/>
    </source>
</evidence>
<name>A0A5N6Y3W4_9EURO</name>
<feature type="transmembrane region" description="Helical" evidence="1">
    <location>
        <begin position="68"/>
        <end position="88"/>
    </location>
</feature>
<feature type="non-terminal residue" evidence="2">
    <location>
        <position position="104"/>
    </location>
</feature>
<sequence length="104" mass="12050">MLLACVLYLFSIPFVLLLCLYTSVTYYLLRFLLWSVLLHIEPSLASGMSRYDLNWSDLASNAPDIQQLGLFLFFVCLLVDCIWFWVLFWGAMVNIKRVGVDDCL</sequence>
<accession>A0A5N6Y3W4</accession>
<dbReference type="OrthoDB" id="413008at2759"/>
<reference evidence="2" key="1">
    <citation type="submission" date="2019-04" db="EMBL/GenBank/DDBJ databases">
        <title>Friends and foes A comparative genomics study of 23 Aspergillus species from section Flavi.</title>
        <authorList>
            <consortium name="DOE Joint Genome Institute"/>
            <person name="Kjaerbolling I."/>
            <person name="Vesth T."/>
            <person name="Frisvad J.C."/>
            <person name="Nybo J.L."/>
            <person name="Theobald S."/>
            <person name="Kildgaard S."/>
            <person name="Isbrandt T."/>
            <person name="Kuo A."/>
            <person name="Sato A."/>
            <person name="Lyhne E.K."/>
            <person name="Kogle M.E."/>
            <person name="Wiebenga A."/>
            <person name="Kun R.S."/>
            <person name="Lubbers R.J."/>
            <person name="Makela M.R."/>
            <person name="Barry K."/>
            <person name="Chovatia M."/>
            <person name="Clum A."/>
            <person name="Daum C."/>
            <person name="Haridas S."/>
            <person name="He G."/>
            <person name="LaButti K."/>
            <person name="Lipzen A."/>
            <person name="Mondo S."/>
            <person name="Riley R."/>
            <person name="Salamov A."/>
            <person name="Simmons B.A."/>
            <person name="Magnuson J.K."/>
            <person name="Henrissat B."/>
            <person name="Mortensen U.H."/>
            <person name="Larsen T.O."/>
            <person name="Devries R.P."/>
            <person name="Grigoriev I.V."/>
            <person name="Machida M."/>
            <person name="Baker S.E."/>
            <person name="Andersen M.R."/>
        </authorList>
    </citation>
    <scope>NUCLEOTIDE SEQUENCE</scope>
    <source>
        <strain evidence="2">CBS 117612</strain>
    </source>
</reference>
<dbReference type="EMBL" id="ML737156">
    <property type="protein sequence ID" value="KAE8339483.1"/>
    <property type="molecule type" value="Genomic_DNA"/>
</dbReference>
<proteinExistence type="predicted"/>
<protein>
    <submittedName>
        <fullName evidence="2">Uncharacterized protein</fullName>
    </submittedName>
</protein>
<keyword evidence="1" id="KW-0812">Transmembrane</keyword>
<dbReference type="AlphaFoldDB" id="A0A5N6Y3W4"/>
<feature type="transmembrane region" description="Helical" evidence="1">
    <location>
        <begin position="6"/>
        <end position="24"/>
    </location>
</feature>
<evidence type="ECO:0000313" key="2">
    <source>
        <dbReference type="EMBL" id="KAE8339483.1"/>
    </source>
</evidence>
<gene>
    <name evidence="2" type="ORF">BDV24DRAFT_135681</name>
</gene>
<organism evidence="2">
    <name type="scientific">Aspergillus arachidicola</name>
    <dbReference type="NCBI Taxonomy" id="656916"/>
    <lineage>
        <taxon>Eukaryota</taxon>
        <taxon>Fungi</taxon>
        <taxon>Dikarya</taxon>
        <taxon>Ascomycota</taxon>
        <taxon>Pezizomycotina</taxon>
        <taxon>Eurotiomycetes</taxon>
        <taxon>Eurotiomycetidae</taxon>
        <taxon>Eurotiales</taxon>
        <taxon>Aspergillaceae</taxon>
        <taxon>Aspergillus</taxon>
        <taxon>Aspergillus subgen. Circumdati</taxon>
    </lineage>
</organism>
<keyword evidence="1" id="KW-0472">Membrane</keyword>
<dbReference type="Proteomes" id="UP000325558">
    <property type="component" value="Unassembled WGS sequence"/>
</dbReference>
<keyword evidence="1" id="KW-1133">Transmembrane helix</keyword>